<comment type="function">
    <text evidence="7">Involved in protein precursor import into chloroplasts.</text>
</comment>
<feature type="transmembrane region" description="Helical" evidence="7">
    <location>
        <begin position="137"/>
        <end position="155"/>
    </location>
</feature>
<feature type="transmembrane region" description="Helical" evidence="7">
    <location>
        <begin position="175"/>
        <end position="195"/>
    </location>
</feature>
<dbReference type="PANTHER" id="PTHR33510">
    <property type="entry name" value="PROTEIN TIC 20-II, CHLOROPLASTIC"/>
    <property type="match status" value="1"/>
</dbReference>
<feature type="transmembrane region" description="Helical" evidence="7">
    <location>
        <begin position="66"/>
        <end position="85"/>
    </location>
</feature>
<evidence type="ECO:0000313" key="10">
    <source>
        <dbReference type="Proteomes" id="UP000663760"/>
    </source>
</evidence>
<sequence length="212" mass="23123">MATLSLLRFTPLPPLSTPTRSRPPPAVQMRLPLRYAAAGKPSALCRPRRAAATMSYQGPVPASERLFSALAYALPFFNSLHYGRFLFARFPSLGVAIEPLLPLLAAYRAVPYASFVAFFALYLGVVRNPIFGRYVRFNAMQAVVLDVFLALPTLVQRIFGTPASGIGFRVLEWGYNGVFAFAVASFLYGVVACVLGKTPYLPIVASAADRQL</sequence>
<proteinExistence type="inferred from homology"/>
<keyword evidence="3 7" id="KW-0812">Transmembrane</keyword>
<dbReference type="Proteomes" id="UP000663760">
    <property type="component" value="Chromosome 5"/>
</dbReference>
<keyword evidence="6 7" id="KW-0472">Membrane</keyword>
<evidence type="ECO:0000256" key="7">
    <source>
        <dbReference type="RuleBase" id="RU367003"/>
    </source>
</evidence>
<keyword evidence="4" id="KW-1001">Plastid inner membrane</keyword>
<keyword evidence="10" id="KW-1185">Reference proteome</keyword>
<comment type="subcellular location">
    <subcellularLocation>
        <location evidence="1">Plastid</location>
        <location evidence="1">Chloroplast inner membrane</location>
        <topology evidence="1">Multi-pass membrane protein</topology>
    </subcellularLocation>
    <subcellularLocation>
        <location evidence="7">Plastid</location>
        <location evidence="7">Chloroplast membrane</location>
        <topology evidence="7">Multi-pass membrane protein</topology>
    </subcellularLocation>
</comment>
<keyword evidence="7" id="KW-0934">Plastid</keyword>
<dbReference type="EMBL" id="LR746268">
    <property type="protein sequence ID" value="CAA7396655.1"/>
    <property type="molecule type" value="Genomic_DNA"/>
</dbReference>
<keyword evidence="7" id="KW-0150">Chloroplast</keyword>
<evidence type="ECO:0000313" key="9">
    <source>
        <dbReference type="EMBL" id="CAA7396655.1"/>
    </source>
</evidence>
<evidence type="ECO:0000256" key="2">
    <source>
        <dbReference type="ARBA" id="ARBA00009596"/>
    </source>
</evidence>
<dbReference type="InterPro" id="IPR005691">
    <property type="entry name" value="Tic20"/>
</dbReference>
<evidence type="ECO:0000313" key="8">
    <source>
        <dbReference type="EMBL" id="CAA2620570.1"/>
    </source>
</evidence>
<protein>
    <recommendedName>
        <fullName evidence="7">Protein TIC 20</fullName>
    </recommendedName>
</protein>
<evidence type="ECO:0000256" key="6">
    <source>
        <dbReference type="ARBA" id="ARBA00023136"/>
    </source>
</evidence>
<comment type="similarity">
    <text evidence="2 7">Belongs to the Tic20 family.</text>
</comment>
<dbReference type="EMBL" id="LR743592">
    <property type="protein sequence ID" value="CAA2620570.1"/>
    <property type="molecule type" value="Genomic_DNA"/>
</dbReference>
<name>A0A7I8KI31_SPIIN</name>
<dbReference type="OrthoDB" id="414558at2759"/>
<organism evidence="9 10">
    <name type="scientific">Spirodela intermedia</name>
    <name type="common">Intermediate duckweed</name>
    <dbReference type="NCBI Taxonomy" id="51605"/>
    <lineage>
        <taxon>Eukaryota</taxon>
        <taxon>Viridiplantae</taxon>
        <taxon>Streptophyta</taxon>
        <taxon>Embryophyta</taxon>
        <taxon>Tracheophyta</taxon>
        <taxon>Spermatophyta</taxon>
        <taxon>Magnoliopsida</taxon>
        <taxon>Liliopsida</taxon>
        <taxon>Araceae</taxon>
        <taxon>Lemnoideae</taxon>
        <taxon>Spirodela</taxon>
    </lineage>
</organism>
<evidence type="ECO:0000256" key="1">
    <source>
        <dbReference type="ARBA" id="ARBA00004478"/>
    </source>
</evidence>
<gene>
    <name evidence="8" type="ORF">SI7747_05006739</name>
    <name evidence="9" type="ORF">SI8410_05007318</name>
</gene>
<keyword evidence="5 7" id="KW-1133">Transmembrane helix</keyword>
<evidence type="ECO:0000256" key="5">
    <source>
        <dbReference type="ARBA" id="ARBA00022989"/>
    </source>
</evidence>
<feature type="transmembrane region" description="Helical" evidence="7">
    <location>
        <begin position="105"/>
        <end position="125"/>
    </location>
</feature>
<reference evidence="9" key="1">
    <citation type="submission" date="2020-02" db="EMBL/GenBank/DDBJ databases">
        <authorList>
            <person name="Scholz U."/>
            <person name="Mascher M."/>
            <person name="Fiebig A."/>
        </authorList>
    </citation>
    <scope>NUCLEOTIDE SEQUENCE</scope>
</reference>
<evidence type="ECO:0000256" key="3">
    <source>
        <dbReference type="ARBA" id="ARBA00022692"/>
    </source>
</evidence>
<dbReference type="GO" id="GO:0009706">
    <property type="term" value="C:chloroplast inner membrane"/>
    <property type="evidence" value="ECO:0007669"/>
    <property type="project" value="UniProtKB-SubCell"/>
</dbReference>
<accession>A0A7I8KI31</accession>
<dbReference type="PANTHER" id="PTHR33510:SF5">
    <property type="entry name" value="PROTEIN TIC 20-II, CHLOROPLASTIC"/>
    <property type="match status" value="1"/>
</dbReference>
<dbReference type="AlphaFoldDB" id="A0A7I8KI31"/>
<evidence type="ECO:0000256" key="4">
    <source>
        <dbReference type="ARBA" id="ARBA00022780"/>
    </source>
</evidence>
<dbReference type="Pfam" id="PF16166">
    <property type="entry name" value="TIC20"/>
    <property type="match status" value="1"/>
</dbReference>